<dbReference type="AlphaFoldDB" id="A0A6S7F8U7"/>
<sequence length="54" mass="6214">MEVTEGMIEAGWDASMEFDVDDLSYLPTLRREMVVAIFQAMMRASPGFQEVRQQ</sequence>
<proteinExistence type="predicted"/>
<evidence type="ECO:0000313" key="1">
    <source>
        <dbReference type="EMBL" id="CAB3931584.1"/>
    </source>
</evidence>
<gene>
    <name evidence="1" type="ORF">LMG6000_02227</name>
</gene>
<name>A0A6S7F8U7_9BURK</name>
<protein>
    <submittedName>
        <fullName evidence="1">Uncharacterized protein</fullName>
    </submittedName>
</protein>
<dbReference type="Proteomes" id="UP000494183">
    <property type="component" value="Unassembled WGS sequence"/>
</dbReference>
<keyword evidence="2" id="KW-1185">Reference proteome</keyword>
<dbReference type="EMBL" id="CADILH010000003">
    <property type="protein sequence ID" value="CAB3931584.1"/>
    <property type="molecule type" value="Genomic_DNA"/>
</dbReference>
<organism evidence="1 2">
    <name type="scientific">Achromobacter insolitus</name>
    <dbReference type="NCBI Taxonomy" id="217204"/>
    <lineage>
        <taxon>Bacteria</taxon>
        <taxon>Pseudomonadati</taxon>
        <taxon>Pseudomonadota</taxon>
        <taxon>Betaproteobacteria</taxon>
        <taxon>Burkholderiales</taxon>
        <taxon>Alcaligenaceae</taxon>
        <taxon>Achromobacter</taxon>
    </lineage>
</organism>
<accession>A0A6S7F8U7</accession>
<evidence type="ECO:0000313" key="2">
    <source>
        <dbReference type="Proteomes" id="UP000494183"/>
    </source>
</evidence>
<reference evidence="1 2" key="1">
    <citation type="submission" date="2020-04" db="EMBL/GenBank/DDBJ databases">
        <authorList>
            <person name="De Canck E."/>
        </authorList>
    </citation>
    <scope>NUCLEOTIDE SEQUENCE [LARGE SCALE GENOMIC DNA]</scope>
    <source>
        <strain evidence="1 2">LMG 6000</strain>
    </source>
</reference>